<dbReference type="EMBL" id="CADEAL010003987">
    <property type="protein sequence ID" value="CAB1448709.1"/>
    <property type="molecule type" value="Genomic_DNA"/>
</dbReference>
<dbReference type="AlphaFoldDB" id="A0A9N7Z3K2"/>
<protein>
    <submittedName>
        <fullName evidence="2">Uncharacterized protein</fullName>
    </submittedName>
</protein>
<keyword evidence="3" id="KW-1185">Reference proteome</keyword>
<accession>A0A9N7Z3K2</accession>
<sequence length="123" mass="13600">MEPKAVSQQIRSVLALLRAHLLDNTEKIERSSRRLEAGYQIAVETAPRSTPSHPCQRIFLLGRPVPIRQGARPFKTPREHETEPGRDVSWLSHLPVSGMSSVTGWPISPGEAFTPNLDAGVVK</sequence>
<proteinExistence type="predicted"/>
<feature type="compositionally biased region" description="Basic and acidic residues" evidence="1">
    <location>
        <begin position="76"/>
        <end position="86"/>
    </location>
</feature>
<evidence type="ECO:0000313" key="3">
    <source>
        <dbReference type="Proteomes" id="UP001153269"/>
    </source>
</evidence>
<gene>
    <name evidence="2" type="ORF">PLEPLA_LOCUS36358</name>
</gene>
<reference evidence="2" key="1">
    <citation type="submission" date="2020-03" db="EMBL/GenBank/DDBJ databases">
        <authorList>
            <person name="Weist P."/>
        </authorList>
    </citation>
    <scope>NUCLEOTIDE SEQUENCE</scope>
</reference>
<comment type="caution">
    <text evidence="2">The sequence shown here is derived from an EMBL/GenBank/DDBJ whole genome shotgun (WGS) entry which is preliminary data.</text>
</comment>
<organism evidence="2 3">
    <name type="scientific">Pleuronectes platessa</name>
    <name type="common">European plaice</name>
    <dbReference type="NCBI Taxonomy" id="8262"/>
    <lineage>
        <taxon>Eukaryota</taxon>
        <taxon>Metazoa</taxon>
        <taxon>Chordata</taxon>
        <taxon>Craniata</taxon>
        <taxon>Vertebrata</taxon>
        <taxon>Euteleostomi</taxon>
        <taxon>Actinopterygii</taxon>
        <taxon>Neopterygii</taxon>
        <taxon>Teleostei</taxon>
        <taxon>Neoteleostei</taxon>
        <taxon>Acanthomorphata</taxon>
        <taxon>Carangaria</taxon>
        <taxon>Pleuronectiformes</taxon>
        <taxon>Pleuronectoidei</taxon>
        <taxon>Pleuronectidae</taxon>
        <taxon>Pleuronectes</taxon>
    </lineage>
</organism>
<evidence type="ECO:0000256" key="1">
    <source>
        <dbReference type="SAM" id="MobiDB-lite"/>
    </source>
</evidence>
<dbReference type="Gene3D" id="1.20.5.110">
    <property type="match status" value="1"/>
</dbReference>
<evidence type="ECO:0000313" key="2">
    <source>
        <dbReference type="EMBL" id="CAB1448709.1"/>
    </source>
</evidence>
<dbReference type="Proteomes" id="UP001153269">
    <property type="component" value="Unassembled WGS sequence"/>
</dbReference>
<name>A0A9N7Z3K2_PLEPL</name>
<feature type="region of interest" description="Disordered" evidence="1">
    <location>
        <begin position="69"/>
        <end position="91"/>
    </location>
</feature>